<evidence type="ECO:0000256" key="3">
    <source>
        <dbReference type="ARBA" id="ARBA00023125"/>
    </source>
</evidence>
<dbReference type="GO" id="GO:0009307">
    <property type="term" value="P:DNA restriction-modification system"/>
    <property type="evidence" value="ECO:0007669"/>
    <property type="project" value="UniProtKB-KW"/>
</dbReference>
<evidence type="ECO:0000313" key="6">
    <source>
        <dbReference type="Proteomes" id="UP000011960"/>
    </source>
</evidence>
<dbReference type="GO" id="GO:0003677">
    <property type="term" value="F:DNA binding"/>
    <property type="evidence" value="ECO:0007669"/>
    <property type="project" value="UniProtKB-KW"/>
</dbReference>
<keyword evidence="5" id="KW-0540">Nuclease</keyword>
<dbReference type="eggNOG" id="COG0732">
    <property type="taxonomic scope" value="Bacteria"/>
</dbReference>
<dbReference type="InterPro" id="IPR051212">
    <property type="entry name" value="Type-I_RE_S_subunit"/>
</dbReference>
<evidence type="ECO:0000313" key="5">
    <source>
        <dbReference type="EMBL" id="EMP54578.1"/>
    </source>
</evidence>
<dbReference type="EMBL" id="APAT01000022">
    <property type="protein sequence ID" value="EMP54578.1"/>
    <property type="molecule type" value="Genomic_DNA"/>
</dbReference>
<feature type="domain" description="Type I restriction modification DNA specificity" evidence="4">
    <location>
        <begin position="79"/>
        <end position="200"/>
    </location>
</feature>
<dbReference type="PANTHER" id="PTHR43140:SF1">
    <property type="entry name" value="TYPE I RESTRICTION ENZYME ECOKI SPECIFICITY SUBUNIT"/>
    <property type="match status" value="1"/>
</dbReference>
<dbReference type="STRING" id="1288826.MSNKSG1_14752"/>
<dbReference type="OrthoDB" id="398435at2"/>
<dbReference type="PANTHER" id="PTHR43140">
    <property type="entry name" value="TYPE-1 RESTRICTION ENZYME ECOKI SPECIFICITY PROTEIN"/>
    <property type="match status" value="1"/>
</dbReference>
<proteinExistence type="inferred from homology"/>
<keyword evidence="3" id="KW-0238">DNA-binding</keyword>
<dbReference type="RefSeq" id="WP_008940077.1">
    <property type="nucleotide sequence ID" value="NZ_APAT01000022.1"/>
</dbReference>
<dbReference type="SUPFAM" id="SSF116734">
    <property type="entry name" value="DNA methylase specificity domain"/>
    <property type="match status" value="2"/>
</dbReference>
<dbReference type="InterPro" id="IPR000055">
    <property type="entry name" value="Restrct_endonuc_typeI_TRD"/>
</dbReference>
<keyword evidence="5" id="KW-0378">Hydrolase</keyword>
<name>M7D1F1_9GAMM</name>
<dbReference type="GO" id="GO:0004519">
    <property type="term" value="F:endonuclease activity"/>
    <property type="evidence" value="ECO:0007669"/>
    <property type="project" value="UniProtKB-KW"/>
</dbReference>
<dbReference type="PATRIC" id="fig|1288826.3.peg.2929"/>
<accession>M7D1F1</accession>
<dbReference type="Proteomes" id="UP000011960">
    <property type="component" value="Unassembled WGS sequence"/>
</dbReference>
<dbReference type="REBASE" id="120269">
    <property type="entry name" value="S.MsaNKSG1ORF14757P"/>
</dbReference>
<keyword evidence="6" id="KW-1185">Reference proteome</keyword>
<dbReference type="InterPro" id="IPR044946">
    <property type="entry name" value="Restrct_endonuc_typeI_TRD_sf"/>
</dbReference>
<organism evidence="5 6">
    <name type="scientific">Marinobacter santoriniensis NKSG1</name>
    <dbReference type="NCBI Taxonomy" id="1288826"/>
    <lineage>
        <taxon>Bacteria</taxon>
        <taxon>Pseudomonadati</taxon>
        <taxon>Pseudomonadota</taxon>
        <taxon>Gammaproteobacteria</taxon>
        <taxon>Pseudomonadales</taxon>
        <taxon>Marinobacteraceae</taxon>
        <taxon>Marinobacter</taxon>
    </lineage>
</organism>
<evidence type="ECO:0000259" key="4">
    <source>
        <dbReference type="Pfam" id="PF01420"/>
    </source>
</evidence>
<reference evidence="5 6" key="1">
    <citation type="journal article" date="2013" name="Genome Announc.">
        <title>Genome Sequence of Hydrothermal Arsenic-Respiring Bacterium Marinobacter santoriniensis NKSG1T.</title>
        <authorList>
            <person name="Handley K.M."/>
            <person name="Upton M."/>
            <person name="Beatson S.A."/>
            <person name="Hery M."/>
            <person name="Lloyd J.R."/>
        </authorList>
    </citation>
    <scope>NUCLEOTIDE SEQUENCE [LARGE SCALE GENOMIC DNA]</scope>
    <source>
        <strain evidence="5 6">NKSG1</strain>
    </source>
</reference>
<keyword evidence="5" id="KW-0255">Endonuclease</keyword>
<evidence type="ECO:0000256" key="2">
    <source>
        <dbReference type="ARBA" id="ARBA00022747"/>
    </source>
</evidence>
<dbReference type="AlphaFoldDB" id="M7D1F1"/>
<dbReference type="Pfam" id="PF01420">
    <property type="entry name" value="Methylase_S"/>
    <property type="match status" value="2"/>
</dbReference>
<sequence>MSLLQTPDNWNSELLENLLVHIIGGDWGKDPDHQEKDYQAVACIRGSEFRNWSKESGRTAVLRKVKANSLDKRSLLPGDILLEISGGGPDQPVGRTVLINQAVLDQFDIPVVGTNFLRLLRPSAALDQRFLNKYLELFYSSGEVIKYQGGSNNLRNLKFKEYSQISVPVPPLAEQKVIADKLDTLLAQVENTKARLERIPQILKRFRQSVLASAVNGRLTEEWRALHDFEEDSWSSMPLKNIAEVLDPNPSHRYPKPEFGGIPILSTQQFAGYSGWTTDKAKQVSRDFFDERKGKCGFYEDDIIFARKGRLGLARFAPKGFDYVYSHTVFIVRPRRNVSPSFLLWSLRPDSVVDYLLMAMNSNTGVPTLGKGVFEKMEVNVPSPEEQTEIVRRVDQLFAHADRIEQQVNNALVRVNNLTQSILAKAFRGELTEQWRKDNPELISGENSAEALLERIKAERAAMKPVKKTRSKQATV</sequence>
<comment type="similarity">
    <text evidence="1">Belongs to the type-I restriction system S methylase family.</text>
</comment>
<protein>
    <submittedName>
        <fullName evidence="5">Restriction endonuclease S subunit</fullName>
    </submittedName>
</protein>
<gene>
    <name evidence="5" type="ORF">MSNKSG1_14752</name>
</gene>
<dbReference type="Gene3D" id="3.90.220.20">
    <property type="entry name" value="DNA methylase specificity domains"/>
    <property type="match status" value="2"/>
</dbReference>
<comment type="caution">
    <text evidence="5">The sequence shown here is derived from an EMBL/GenBank/DDBJ whole genome shotgun (WGS) entry which is preliminary data.</text>
</comment>
<evidence type="ECO:0000256" key="1">
    <source>
        <dbReference type="ARBA" id="ARBA00010923"/>
    </source>
</evidence>
<keyword evidence="2" id="KW-0680">Restriction system</keyword>
<feature type="domain" description="Type I restriction modification DNA specificity" evidence="4">
    <location>
        <begin position="233"/>
        <end position="412"/>
    </location>
</feature>